<dbReference type="InterPro" id="IPR036890">
    <property type="entry name" value="HATPase_C_sf"/>
</dbReference>
<organism evidence="3 4">
    <name type="scientific">Dolosigranulum pigrum</name>
    <dbReference type="NCBI Taxonomy" id="29394"/>
    <lineage>
        <taxon>Bacteria</taxon>
        <taxon>Bacillati</taxon>
        <taxon>Bacillota</taxon>
        <taxon>Bacilli</taxon>
        <taxon>Lactobacillales</taxon>
        <taxon>Carnobacteriaceae</taxon>
        <taxon>Dolosigranulum</taxon>
    </lineage>
</organism>
<evidence type="ECO:0000259" key="2">
    <source>
        <dbReference type="Pfam" id="PF14501"/>
    </source>
</evidence>
<proteinExistence type="predicted"/>
<feature type="domain" description="Sensor histidine kinase NatK-like C-terminal" evidence="2">
    <location>
        <begin position="333"/>
        <end position="437"/>
    </location>
</feature>
<feature type="transmembrane region" description="Helical" evidence="1">
    <location>
        <begin position="130"/>
        <end position="148"/>
    </location>
</feature>
<dbReference type="PANTHER" id="PTHR40448:SF1">
    <property type="entry name" value="TWO-COMPONENT SENSOR HISTIDINE KINASE"/>
    <property type="match status" value="1"/>
</dbReference>
<name>A0A328KTY3_9LACT</name>
<dbReference type="PANTHER" id="PTHR40448">
    <property type="entry name" value="TWO-COMPONENT SENSOR HISTIDINE KINASE"/>
    <property type="match status" value="1"/>
</dbReference>
<feature type="transmembrane region" description="Helical" evidence="1">
    <location>
        <begin position="160"/>
        <end position="178"/>
    </location>
</feature>
<keyword evidence="1" id="KW-0812">Transmembrane</keyword>
<dbReference type="Pfam" id="PF14501">
    <property type="entry name" value="HATPase_c_5"/>
    <property type="match status" value="1"/>
</dbReference>
<feature type="transmembrane region" description="Helical" evidence="1">
    <location>
        <begin position="44"/>
        <end position="67"/>
    </location>
</feature>
<dbReference type="EMBL" id="NAQV01000009">
    <property type="protein sequence ID" value="RAN64080.1"/>
    <property type="molecule type" value="Genomic_DNA"/>
</dbReference>
<dbReference type="SUPFAM" id="SSF55874">
    <property type="entry name" value="ATPase domain of HSP90 chaperone/DNA topoisomerase II/histidine kinase"/>
    <property type="match status" value="1"/>
</dbReference>
<reference evidence="3 4" key="1">
    <citation type="submission" date="2017-03" db="EMBL/GenBank/DDBJ databases">
        <title>wgs assembly of Dolosigranulum pigrum KPL CDC strains.</title>
        <authorList>
            <person name="Brugger S.D."/>
            <person name="Pettigrew M."/>
            <person name="Kong Y."/>
            <person name="Lemon K.P."/>
        </authorList>
    </citation>
    <scope>NUCLEOTIDE SEQUENCE [LARGE SCALE GENOMIC DNA]</scope>
    <source>
        <strain evidence="3 4">KPL1931_CDC4294-98</strain>
    </source>
</reference>
<evidence type="ECO:0000313" key="4">
    <source>
        <dbReference type="Proteomes" id="UP000249099"/>
    </source>
</evidence>
<keyword evidence="1" id="KW-0472">Membrane</keyword>
<accession>A0A328KTY3</accession>
<dbReference type="InterPro" id="IPR032834">
    <property type="entry name" value="NatK-like_C"/>
</dbReference>
<gene>
    <name evidence="3" type="ORF">B8A44_03150</name>
</gene>
<keyword evidence="1" id="KW-1133">Transmembrane helix</keyword>
<dbReference type="GO" id="GO:0042802">
    <property type="term" value="F:identical protein binding"/>
    <property type="evidence" value="ECO:0007669"/>
    <property type="project" value="TreeGrafter"/>
</dbReference>
<sequence length="438" mass="51758">MNNKENVVMDTNIYILRNIVYYYLNLQAILYISNSKNINIQHKYKKIIIIIITSFVLEAVVADLFFISQLSKFIFFIITYKCLVNNKRQFDYKLINIIIFSDIIRETVDMIINISFRHIFKNEYITFNEGFLELLVISLIFIVCIYYIKPYYKQITEDTGLGPAIMGVLIAFTLFLTFNNLVINATDQLYNYPLLSLFLFSQLGLVGVLYFFLNKIYNRQVNKKKIEMLEKYTQDLENSHLKLRKFKHDYKNLLLLIDSLLKEQKYTQAQLYLKELNDYSTEEMTSTVSSYSDIDNIKHDQFKYLLLEKIFKMIKEDILFHFECKQQMSKFNMNDFDAVRLIGILLDNAIEATLEVEKKQVNIVVNQVDETLEITIENTYEVDQLSHVEMLYQPEYTTKSGHDGLGLTIVDQMSNSHHNLFVQYHPTDYFFTVVVIIT</sequence>
<evidence type="ECO:0000313" key="3">
    <source>
        <dbReference type="EMBL" id="RAN64080.1"/>
    </source>
</evidence>
<dbReference type="Gene3D" id="3.30.565.10">
    <property type="entry name" value="Histidine kinase-like ATPase, C-terminal domain"/>
    <property type="match status" value="1"/>
</dbReference>
<dbReference type="AlphaFoldDB" id="A0A328KTY3"/>
<feature type="transmembrane region" description="Helical" evidence="1">
    <location>
        <begin position="190"/>
        <end position="213"/>
    </location>
</feature>
<evidence type="ECO:0000256" key="1">
    <source>
        <dbReference type="SAM" id="Phobius"/>
    </source>
</evidence>
<comment type="caution">
    <text evidence="3">The sequence shown here is derived from an EMBL/GenBank/DDBJ whole genome shotgun (WGS) entry which is preliminary data.</text>
</comment>
<feature type="transmembrane region" description="Helical" evidence="1">
    <location>
        <begin position="12"/>
        <end position="32"/>
    </location>
</feature>
<dbReference type="Proteomes" id="UP000249099">
    <property type="component" value="Unassembled WGS sequence"/>
</dbReference>
<protein>
    <recommendedName>
        <fullName evidence="2">Sensor histidine kinase NatK-like C-terminal domain-containing protein</fullName>
    </recommendedName>
</protein>